<dbReference type="SUPFAM" id="SSF52540">
    <property type="entry name" value="P-loop containing nucleoside triphosphate hydrolases"/>
    <property type="match status" value="2"/>
</dbReference>
<accession>A0A498CP95</accession>
<evidence type="ECO:0000313" key="11">
    <source>
        <dbReference type="Proteomes" id="UP000276301"/>
    </source>
</evidence>
<dbReference type="CDD" id="cd03215">
    <property type="entry name" value="ABC_Carb_Monos_II"/>
    <property type="match status" value="1"/>
</dbReference>
<evidence type="ECO:0000256" key="1">
    <source>
        <dbReference type="ARBA" id="ARBA00004202"/>
    </source>
</evidence>
<dbReference type="RefSeq" id="WP_121586073.1">
    <property type="nucleotide sequence ID" value="NZ_RCHT01000002.1"/>
</dbReference>
<dbReference type="InterPro" id="IPR027417">
    <property type="entry name" value="P-loop_NTPase"/>
</dbReference>
<dbReference type="EMBL" id="RCHT01000002">
    <property type="protein sequence ID" value="RLL13856.1"/>
    <property type="molecule type" value="Genomic_DNA"/>
</dbReference>
<dbReference type="PANTHER" id="PTHR43790">
    <property type="entry name" value="CARBOHYDRATE TRANSPORT ATP-BINDING PROTEIN MG119-RELATED"/>
    <property type="match status" value="1"/>
</dbReference>
<gene>
    <name evidence="10" type="ORF">D4A47_02915</name>
</gene>
<keyword evidence="7" id="KW-1278">Translocase</keyword>
<keyword evidence="2" id="KW-0813">Transport</keyword>
<evidence type="ECO:0000256" key="5">
    <source>
        <dbReference type="ARBA" id="ARBA00022741"/>
    </source>
</evidence>
<dbReference type="Proteomes" id="UP000276301">
    <property type="component" value="Unassembled WGS sequence"/>
</dbReference>
<evidence type="ECO:0000256" key="8">
    <source>
        <dbReference type="ARBA" id="ARBA00023136"/>
    </source>
</evidence>
<keyword evidence="4" id="KW-0677">Repeat</keyword>
<keyword evidence="6 10" id="KW-0067">ATP-binding</keyword>
<dbReference type="PROSITE" id="PS50893">
    <property type="entry name" value="ABC_TRANSPORTER_2"/>
    <property type="match status" value="2"/>
</dbReference>
<dbReference type="CDD" id="cd03216">
    <property type="entry name" value="ABC_Carb_Monos_I"/>
    <property type="match status" value="1"/>
</dbReference>
<dbReference type="FunFam" id="3.40.50.300:FF:000127">
    <property type="entry name" value="Ribose import ATP-binding protein RbsA"/>
    <property type="match status" value="1"/>
</dbReference>
<organism evidence="10 11">
    <name type="scientific">Anaerotruncus massiliensis</name>
    <name type="common">ex Liu et al. 2021</name>
    <dbReference type="NCBI Taxonomy" id="2321404"/>
    <lineage>
        <taxon>Bacteria</taxon>
        <taxon>Bacillati</taxon>
        <taxon>Bacillota</taxon>
        <taxon>Clostridia</taxon>
        <taxon>Eubacteriales</taxon>
        <taxon>Oscillospiraceae</taxon>
        <taxon>Anaerotruncus</taxon>
    </lineage>
</organism>
<evidence type="ECO:0000256" key="3">
    <source>
        <dbReference type="ARBA" id="ARBA00022475"/>
    </source>
</evidence>
<keyword evidence="11" id="KW-1185">Reference proteome</keyword>
<evidence type="ECO:0000256" key="6">
    <source>
        <dbReference type="ARBA" id="ARBA00022840"/>
    </source>
</evidence>
<dbReference type="GO" id="GO:0016887">
    <property type="term" value="F:ATP hydrolysis activity"/>
    <property type="evidence" value="ECO:0007669"/>
    <property type="project" value="InterPro"/>
</dbReference>
<dbReference type="Pfam" id="PF00005">
    <property type="entry name" value="ABC_tran"/>
    <property type="match status" value="2"/>
</dbReference>
<keyword evidence="3" id="KW-1003">Cell membrane</keyword>
<name>A0A498CP95_9FIRM</name>
<comment type="subcellular location">
    <subcellularLocation>
        <location evidence="1">Cell membrane</location>
        <topology evidence="1">Peripheral membrane protein</topology>
    </subcellularLocation>
</comment>
<evidence type="ECO:0000256" key="2">
    <source>
        <dbReference type="ARBA" id="ARBA00022448"/>
    </source>
</evidence>
<evidence type="ECO:0000313" key="10">
    <source>
        <dbReference type="EMBL" id="RLL13856.1"/>
    </source>
</evidence>
<dbReference type="InterPro" id="IPR050107">
    <property type="entry name" value="ABC_carbohydrate_import_ATPase"/>
</dbReference>
<dbReference type="InterPro" id="IPR003439">
    <property type="entry name" value="ABC_transporter-like_ATP-bd"/>
</dbReference>
<dbReference type="InterPro" id="IPR017871">
    <property type="entry name" value="ABC_transporter-like_CS"/>
</dbReference>
<keyword evidence="8" id="KW-0472">Membrane</keyword>
<protein>
    <submittedName>
        <fullName evidence="10">ABC transporter ATP-binding protein</fullName>
    </submittedName>
</protein>
<sequence>MPSAIELLHITKRYPGVIANDDVSIRIGQGEIHGLIGENGAGKSTIMSILYGMVKPDEGTIKIFGQECEISSPMDAIRRGIGMVHQHFMLMPDETVLRNIILGRTPRRGLSIDEARAAREITEIMDRYSLKVDLGAKISQISVGEKQRVEILKALYRQVKILILDEPTAVLTPAETDGLLNIMRKLREQGCTIVFITHKLKEVLAVTDRVTIMRKGVVTGAGETSEMNVRRLSELIVGREVATEVPMKPFSPGEKVLELREVRTAPRPGRMPLHDVFLSVRRGEIVGVAGVEGNGQSDLAEAIAGMIPLEAGSVRLCGREIGRDSIRRRRQKGIGHVPEDRLKTGVSKSCTISENLILNRYYTPPYSKRGVFSHAKISRFSEELCKSFLVKTPDATYPLSTLSGGNMQKVVFAREFESSPELLIAAQPTRGVDIGAIEYIHGKLGELRDEGRGILLISAELDEILALSDRIVVMYEGELVGQFLRGEADEYEIGEYMLGAKRREVRDEE</sequence>
<dbReference type="PANTHER" id="PTHR43790:SF4">
    <property type="entry name" value="GUANOSINE IMPORT ATP-BINDING PROTEIN NUPO"/>
    <property type="match status" value="1"/>
</dbReference>
<feature type="domain" description="ABC transporter" evidence="9">
    <location>
        <begin position="257"/>
        <end position="501"/>
    </location>
</feature>
<evidence type="ECO:0000256" key="4">
    <source>
        <dbReference type="ARBA" id="ARBA00022737"/>
    </source>
</evidence>
<dbReference type="SMART" id="SM00382">
    <property type="entry name" value="AAA"/>
    <property type="match status" value="2"/>
</dbReference>
<comment type="caution">
    <text evidence="10">The sequence shown here is derived from an EMBL/GenBank/DDBJ whole genome shotgun (WGS) entry which is preliminary data.</text>
</comment>
<evidence type="ECO:0000256" key="7">
    <source>
        <dbReference type="ARBA" id="ARBA00022967"/>
    </source>
</evidence>
<evidence type="ECO:0000259" key="9">
    <source>
        <dbReference type="PROSITE" id="PS50893"/>
    </source>
</evidence>
<dbReference type="GO" id="GO:0005886">
    <property type="term" value="C:plasma membrane"/>
    <property type="evidence" value="ECO:0007669"/>
    <property type="project" value="UniProtKB-SubCell"/>
</dbReference>
<feature type="domain" description="ABC transporter" evidence="9">
    <location>
        <begin position="5"/>
        <end position="240"/>
    </location>
</feature>
<dbReference type="GO" id="GO:0005524">
    <property type="term" value="F:ATP binding"/>
    <property type="evidence" value="ECO:0007669"/>
    <property type="project" value="UniProtKB-KW"/>
</dbReference>
<dbReference type="InterPro" id="IPR003593">
    <property type="entry name" value="AAA+_ATPase"/>
</dbReference>
<dbReference type="Gene3D" id="3.40.50.300">
    <property type="entry name" value="P-loop containing nucleotide triphosphate hydrolases"/>
    <property type="match status" value="2"/>
</dbReference>
<dbReference type="PROSITE" id="PS00211">
    <property type="entry name" value="ABC_TRANSPORTER_1"/>
    <property type="match status" value="2"/>
</dbReference>
<proteinExistence type="predicted"/>
<dbReference type="AlphaFoldDB" id="A0A498CP95"/>
<keyword evidence="5" id="KW-0547">Nucleotide-binding</keyword>
<reference evidence="10 11" key="1">
    <citation type="submission" date="2018-10" db="EMBL/GenBank/DDBJ databases">
        <title>Anaerotruncus faecis sp. nov., isolated from human feces.</title>
        <authorList>
            <person name="Wang Y.-J."/>
        </authorList>
    </citation>
    <scope>NUCLEOTIDE SEQUENCE [LARGE SCALE GENOMIC DNA]</scope>
    <source>
        <strain evidence="10 11">22A2-44</strain>
    </source>
</reference>